<reference evidence="2" key="1">
    <citation type="submission" date="2019-07" db="EMBL/GenBank/DDBJ databases">
        <authorList>
            <person name="Dittberner H."/>
        </authorList>
    </citation>
    <scope>NUCLEOTIDE SEQUENCE [LARGE SCALE GENOMIC DNA]</scope>
</reference>
<evidence type="ECO:0000313" key="3">
    <source>
        <dbReference type="Proteomes" id="UP000489600"/>
    </source>
</evidence>
<dbReference type="EMBL" id="CABITT030000002">
    <property type="protein sequence ID" value="VVA93749.1"/>
    <property type="molecule type" value="Genomic_DNA"/>
</dbReference>
<feature type="compositionally biased region" description="Polar residues" evidence="1">
    <location>
        <begin position="14"/>
        <end position="24"/>
    </location>
</feature>
<proteinExistence type="predicted"/>
<feature type="region of interest" description="Disordered" evidence="1">
    <location>
        <begin position="65"/>
        <end position="116"/>
    </location>
</feature>
<gene>
    <name evidence="2" type="ORF">ANE_LOCUS4194</name>
</gene>
<comment type="caution">
    <text evidence="2">The sequence shown here is derived from an EMBL/GenBank/DDBJ whole genome shotgun (WGS) entry which is preliminary data.</text>
</comment>
<feature type="compositionally biased region" description="Acidic residues" evidence="1">
    <location>
        <begin position="75"/>
        <end position="93"/>
    </location>
</feature>
<protein>
    <submittedName>
        <fullName evidence="2">Uncharacterized protein</fullName>
    </submittedName>
</protein>
<sequence>MRRGRSRSVIGAEKSSNPTGLSQGSTLQAVVIDKSLLGNTENFAKGETSHQALVQVSDSDKLRLSAVRSNTTSEAEMDSSDLSSSEEEEEGEIVEMARRSTSMPVMRQSDGPWARQ</sequence>
<accession>A0A565AYN7</accession>
<dbReference type="Proteomes" id="UP000489600">
    <property type="component" value="Unassembled WGS sequence"/>
</dbReference>
<dbReference type="AlphaFoldDB" id="A0A565AYN7"/>
<feature type="region of interest" description="Disordered" evidence="1">
    <location>
        <begin position="1"/>
        <end position="24"/>
    </location>
</feature>
<evidence type="ECO:0000313" key="2">
    <source>
        <dbReference type="EMBL" id="VVA93749.1"/>
    </source>
</evidence>
<evidence type="ECO:0000256" key="1">
    <source>
        <dbReference type="SAM" id="MobiDB-lite"/>
    </source>
</evidence>
<keyword evidence="3" id="KW-1185">Reference proteome</keyword>
<organism evidence="2 3">
    <name type="scientific">Arabis nemorensis</name>
    <dbReference type="NCBI Taxonomy" id="586526"/>
    <lineage>
        <taxon>Eukaryota</taxon>
        <taxon>Viridiplantae</taxon>
        <taxon>Streptophyta</taxon>
        <taxon>Embryophyta</taxon>
        <taxon>Tracheophyta</taxon>
        <taxon>Spermatophyta</taxon>
        <taxon>Magnoliopsida</taxon>
        <taxon>eudicotyledons</taxon>
        <taxon>Gunneridae</taxon>
        <taxon>Pentapetalae</taxon>
        <taxon>rosids</taxon>
        <taxon>malvids</taxon>
        <taxon>Brassicales</taxon>
        <taxon>Brassicaceae</taxon>
        <taxon>Arabideae</taxon>
        <taxon>Arabis</taxon>
    </lineage>
</organism>
<name>A0A565AYN7_9BRAS</name>